<keyword evidence="3" id="KW-1185">Reference proteome</keyword>
<proteinExistence type="predicted"/>
<dbReference type="InterPro" id="IPR011990">
    <property type="entry name" value="TPR-like_helical_dom_sf"/>
</dbReference>
<feature type="domain" description="Glycosyltransferase 2-like" evidence="1">
    <location>
        <begin position="11"/>
        <end position="137"/>
    </location>
</feature>
<gene>
    <name evidence="2" type="ORF">KP78_14000</name>
</gene>
<sequence length="395" mass="45309">MEEVIYVSTISVVMPAFNAEEYITKAIKSILKQTVPVQEIIVVDDGSVDQTSHIVEGLKEQYPMIKLVKQENKGVSNARNLGMKIAAGDWILFLDADDECRSNLIETYRSKLATSSKDYDIAMVYTAFQQVDEQSTEISKPLRGKRLAGEEGFCDILMRNPIVSPSGVLVKKIALMETGSFNISLKYDEDVDLWIRLLEHFTIEYIDEPLSLIRRHLNNTTSSMSVSHNAEKLILDKYGIDYIKEKLFKRNFSFEKNSLDYALFLLRYEKLEECQRLLTSLNIKKESASYITFCFLRSVCFIHKQNFELAIEQYKIIFSLNKEHGASLNNAGILSMVNGDAFHAIQYFNQSLFCFPGYLDAKHNLQLAELGEVKVDPYRFTLRELRPVLLTYSKD</sequence>
<dbReference type="SUPFAM" id="SSF48452">
    <property type="entry name" value="TPR-like"/>
    <property type="match status" value="1"/>
</dbReference>
<protein>
    <recommendedName>
        <fullName evidence="1">Glycosyltransferase 2-like domain-containing protein</fullName>
    </recommendedName>
</protein>
<dbReference type="InterPro" id="IPR050834">
    <property type="entry name" value="Glycosyltransf_2"/>
</dbReference>
<evidence type="ECO:0000313" key="3">
    <source>
        <dbReference type="Proteomes" id="UP000031938"/>
    </source>
</evidence>
<comment type="caution">
    <text evidence="2">The sequence shown here is derived from an EMBL/GenBank/DDBJ whole genome shotgun (WGS) entry which is preliminary data.</text>
</comment>
<name>A0A0C2VLY8_9BACL</name>
<dbReference type="CDD" id="cd00761">
    <property type="entry name" value="Glyco_tranf_GTA_type"/>
    <property type="match status" value="1"/>
</dbReference>
<evidence type="ECO:0000313" key="2">
    <source>
        <dbReference type="EMBL" id="KIL49932.1"/>
    </source>
</evidence>
<evidence type="ECO:0000259" key="1">
    <source>
        <dbReference type="Pfam" id="PF00535"/>
    </source>
</evidence>
<accession>A0A0C2VLY8</accession>
<dbReference type="PANTHER" id="PTHR43685">
    <property type="entry name" value="GLYCOSYLTRANSFERASE"/>
    <property type="match status" value="1"/>
</dbReference>
<dbReference type="Proteomes" id="UP000031938">
    <property type="component" value="Unassembled WGS sequence"/>
</dbReference>
<dbReference type="Gene3D" id="3.90.550.10">
    <property type="entry name" value="Spore Coat Polysaccharide Biosynthesis Protein SpsA, Chain A"/>
    <property type="match status" value="1"/>
</dbReference>
<dbReference type="SUPFAM" id="SSF53448">
    <property type="entry name" value="Nucleotide-diphospho-sugar transferases"/>
    <property type="match status" value="1"/>
</dbReference>
<dbReference type="InterPro" id="IPR001173">
    <property type="entry name" value="Glyco_trans_2-like"/>
</dbReference>
<organism evidence="2 3">
    <name type="scientific">Jeotgalibacillus soli</name>
    <dbReference type="NCBI Taxonomy" id="889306"/>
    <lineage>
        <taxon>Bacteria</taxon>
        <taxon>Bacillati</taxon>
        <taxon>Bacillota</taxon>
        <taxon>Bacilli</taxon>
        <taxon>Bacillales</taxon>
        <taxon>Caryophanaceae</taxon>
        <taxon>Jeotgalibacillus</taxon>
    </lineage>
</organism>
<dbReference type="STRING" id="889306.KP78_14000"/>
<dbReference type="PATRIC" id="fig|889306.3.peg.1409"/>
<dbReference type="PANTHER" id="PTHR43685:SF2">
    <property type="entry name" value="GLYCOSYLTRANSFERASE 2-LIKE DOMAIN-CONTAINING PROTEIN"/>
    <property type="match status" value="1"/>
</dbReference>
<dbReference type="Pfam" id="PF00535">
    <property type="entry name" value="Glycos_transf_2"/>
    <property type="match status" value="1"/>
</dbReference>
<dbReference type="InterPro" id="IPR029044">
    <property type="entry name" value="Nucleotide-diphossugar_trans"/>
</dbReference>
<dbReference type="EMBL" id="JXRP01000009">
    <property type="protein sequence ID" value="KIL49932.1"/>
    <property type="molecule type" value="Genomic_DNA"/>
</dbReference>
<dbReference type="Gene3D" id="1.25.40.10">
    <property type="entry name" value="Tetratricopeptide repeat domain"/>
    <property type="match status" value="1"/>
</dbReference>
<reference evidence="2 3" key="1">
    <citation type="submission" date="2015-01" db="EMBL/GenBank/DDBJ databases">
        <title>Genome sequencing of Jeotgalibacillus soli.</title>
        <authorList>
            <person name="Goh K.M."/>
            <person name="Chan K.-G."/>
            <person name="Yaakop A.S."/>
            <person name="Ee R."/>
            <person name="Gan H.M."/>
            <person name="Chan C.S."/>
        </authorList>
    </citation>
    <scope>NUCLEOTIDE SEQUENCE [LARGE SCALE GENOMIC DNA]</scope>
    <source>
        <strain evidence="2 3">P9</strain>
    </source>
</reference>
<dbReference type="AlphaFoldDB" id="A0A0C2VLY8"/>